<protein>
    <submittedName>
        <fullName evidence="2">Type IX secretion system protein PorQ</fullName>
    </submittedName>
</protein>
<dbReference type="NCBIfam" id="NF033709">
    <property type="entry name" value="PorV_fam"/>
    <property type="match status" value="1"/>
</dbReference>
<keyword evidence="3" id="KW-1185">Reference proteome</keyword>
<dbReference type="RefSeq" id="WP_379667052.1">
    <property type="nucleotide sequence ID" value="NZ_JBHULH010000009.1"/>
</dbReference>
<accession>A0ABW5LUS9</accession>
<feature type="domain" description="Type IX secretion system protein PorV" evidence="1">
    <location>
        <begin position="29"/>
        <end position="157"/>
    </location>
</feature>
<sequence>MKILRIGLLLIIFSNTVYAQVGGESVFQFLNLTSSSRQVALGGEVLTLIDDVNQPIWNPSVINAELDKQLSVNYTSYLADINIGSASYAHVINRRFGTIHGSIKYLNYGTLIEADENGNETGTFKASDIAISVGYAFNLPWTNIYMGFNMKLINSTISNFTSNGIAADVGILYYSPYKPYSFTIVARNMGAQIQSFDGTNERLPLKVAIGASYRLKYVPLKWHITLDNLQQWNLAVPNPSNQTVDLEGNVTEEKISFFKNAIRHFVIGAELFPESAINLRAGYNFRRASELKLQNARSFSGISFGFGIKMNKLRFNYAFSRYHAATNTSTFSLQIDLDKRR</sequence>
<reference evidence="3" key="1">
    <citation type="journal article" date="2019" name="Int. J. Syst. Evol. Microbiol.">
        <title>The Global Catalogue of Microorganisms (GCM) 10K type strain sequencing project: providing services to taxonomists for standard genome sequencing and annotation.</title>
        <authorList>
            <consortium name="The Broad Institute Genomics Platform"/>
            <consortium name="The Broad Institute Genome Sequencing Center for Infectious Disease"/>
            <person name="Wu L."/>
            <person name="Ma J."/>
        </authorList>
    </citation>
    <scope>NUCLEOTIDE SEQUENCE [LARGE SCALE GENOMIC DNA]</scope>
    <source>
        <strain evidence="3">KCTC 52127</strain>
    </source>
</reference>
<dbReference type="Pfam" id="PF19572">
    <property type="entry name" value="PorV"/>
    <property type="match status" value="1"/>
</dbReference>
<evidence type="ECO:0000259" key="1">
    <source>
        <dbReference type="Pfam" id="PF19572"/>
    </source>
</evidence>
<name>A0ABW5LUS9_9FLAO</name>
<dbReference type="NCBIfam" id="NF033711">
    <property type="entry name" value="T9SS_PorQ"/>
    <property type="match status" value="1"/>
</dbReference>
<evidence type="ECO:0000313" key="2">
    <source>
        <dbReference type="EMBL" id="MFD2568344.1"/>
    </source>
</evidence>
<dbReference type="Proteomes" id="UP001597508">
    <property type="component" value="Unassembled WGS sequence"/>
</dbReference>
<dbReference type="InterPro" id="IPR045741">
    <property type="entry name" value="PorV"/>
</dbReference>
<comment type="caution">
    <text evidence="2">The sequence shown here is derived from an EMBL/GenBank/DDBJ whole genome shotgun (WGS) entry which is preliminary data.</text>
</comment>
<organism evidence="2 3">
    <name type="scientific">Pseudotenacibaculum haliotis</name>
    <dbReference type="NCBI Taxonomy" id="1862138"/>
    <lineage>
        <taxon>Bacteria</taxon>
        <taxon>Pseudomonadati</taxon>
        <taxon>Bacteroidota</taxon>
        <taxon>Flavobacteriia</taxon>
        <taxon>Flavobacteriales</taxon>
        <taxon>Flavobacteriaceae</taxon>
        <taxon>Pseudotenacibaculum</taxon>
    </lineage>
</organism>
<dbReference type="EMBL" id="JBHULH010000009">
    <property type="protein sequence ID" value="MFD2568344.1"/>
    <property type="molecule type" value="Genomic_DNA"/>
</dbReference>
<gene>
    <name evidence="2" type="primary">porQ</name>
    <name evidence="2" type="ORF">ACFSRZ_13275</name>
</gene>
<evidence type="ECO:0000313" key="3">
    <source>
        <dbReference type="Proteomes" id="UP001597508"/>
    </source>
</evidence>
<proteinExistence type="predicted"/>